<dbReference type="PROSITE" id="PS00028">
    <property type="entry name" value="ZINC_FINGER_C2H2_1"/>
    <property type="match status" value="1"/>
</dbReference>
<dbReference type="GO" id="GO:0005634">
    <property type="term" value="C:nucleus"/>
    <property type="evidence" value="ECO:0007669"/>
    <property type="project" value="TreeGrafter"/>
</dbReference>
<evidence type="ECO:0000313" key="5">
    <source>
        <dbReference type="Proteomes" id="UP001163823"/>
    </source>
</evidence>
<evidence type="ECO:0000256" key="2">
    <source>
        <dbReference type="SAM" id="MobiDB-lite"/>
    </source>
</evidence>
<dbReference type="GO" id="GO:0008270">
    <property type="term" value="F:zinc ion binding"/>
    <property type="evidence" value="ECO:0007669"/>
    <property type="project" value="UniProtKB-KW"/>
</dbReference>
<dbReference type="PANTHER" id="PTHR46353:SF23">
    <property type="entry name" value="C2H2 ZINC FINGER-CONTAINING PROTEIN-RELATED"/>
    <property type="match status" value="1"/>
</dbReference>
<dbReference type="InterPro" id="IPR036236">
    <property type="entry name" value="Znf_C2H2_sf"/>
</dbReference>
<dbReference type="InterPro" id="IPR013087">
    <property type="entry name" value="Znf_C2H2_type"/>
</dbReference>
<sequence>MSDHHNPTRSPLKLFGFLLTNPHHDQPELSERKSVVVDDSEESSCRRFKCQYCKRVFANSQALGGHQNAHKRERRVVMSAQLQSGQHHPHRRRFQAAATVPVLTSSHAVSSSAPEGLTSGSITSSSPTCSTRFSSPRFYVAPTLHSPTNNYNDAAKFSGKSPEMNVGVDLHLKLSLS</sequence>
<dbReference type="InterPro" id="IPR044299">
    <property type="entry name" value="GIS3/ZFP5/ZFP6"/>
</dbReference>
<dbReference type="GO" id="GO:0009736">
    <property type="term" value="P:cytokinin-activated signaling pathway"/>
    <property type="evidence" value="ECO:0007669"/>
    <property type="project" value="TreeGrafter"/>
</dbReference>
<dbReference type="PROSITE" id="PS50157">
    <property type="entry name" value="ZINC_FINGER_C2H2_2"/>
    <property type="match status" value="1"/>
</dbReference>
<evidence type="ECO:0000256" key="1">
    <source>
        <dbReference type="PROSITE-ProRule" id="PRU00042"/>
    </source>
</evidence>
<keyword evidence="1" id="KW-0863">Zinc-finger</keyword>
<keyword evidence="1" id="KW-0479">Metal-binding</keyword>
<evidence type="ECO:0000259" key="3">
    <source>
        <dbReference type="PROSITE" id="PS50157"/>
    </source>
</evidence>
<dbReference type="GO" id="GO:0000976">
    <property type="term" value="F:transcription cis-regulatory region binding"/>
    <property type="evidence" value="ECO:0007669"/>
    <property type="project" value="TreeGrafter"/>
</dbReference>
<dbReference type="Proteomes" id="UP001163823">
    <property type="component" value="Chromosome 4"/>
</dbReference>
<keyword evidence="1" id="KW-0862">Zinc</keyword>
<name>A0AAD7Q1C2_QUISA</name>
<dbReference type="KEGG" id="qsa:O6P43_010835"/>
<dbReference type="SUPFAM" id="SSF57667">
    <property type="entry name" value="beta-beta-alpha zinc fingers"/>
    <property type="match status" value="1"/>
</dbReference>
<feature type="region of interest" description="Disordered" evidence="2">
    <location>
        <begin position="107"/>
        <end position="131"/>
    </location>
</feature>
<reference evidence="4" key="1">
    <citation type="journal article" date="2023" name="Science">
        <title>Elucidation of the pathway for biosynthesis of saponin adjuvants from the soapbark tree.</title>
        <authorList>
            <person name="Reed J."/>
            <person name="Orme A."/>
            <person name="El-Demerdash A."/>
            <person name="Owen C."/>
            <person name="Martin L.B.B."/>
            <person name="Misra R.C."/>
            <person name="Kikuchi S."/>
            <person name="Rejzek M."/>
            <person name="Martin A.C."/>
            <person name="Harkess A."/>
            <person name="Leebens-Mack J."/>
            <person name="Louveau T."/>
            <person name="Stephenson M.J."/>
            <person name="Osbourn A."/>
        </authorList>
    </citation>
    <scope>NUCLEOTIDE SEQUENCE</scope>
    <source>
        <strain evidence="4">S10</strain>
    </source>
</reference>
<dbReference type="AlphaFoldDB" id="A0AAD7Q1C2"/>
<comment type="caution">
    <text evidence="4">The sequence shown here is derived from an EMBL/GenBank/DDBJ whole genome shotgun (WGS) entry which is preliminary data.</text>
</comment>
<dbReference type="GO" id="GO:0009740">
    <property type="term" value="P:gibberellic acid mediated signaling pathway"/>
    <property type="evidence" value="ECO:0007669"/>
    <property type="project" value="TreeGrafter"/>
</dbReference>
<gene>
    <name evidence="4" type="ORF">O6P43_010835</name>
</gene>
<evidence type="ECO:0000313" key="4">
    <source>
        <dbReference type="EMBL" id="KAJ7973032.1"/>
    </source>
</evidence>
<feature type="domain" description="C2H2-type" evidence="3">
    <location>
        <begin position="48"/>
        <end position="75"/>
    </location>
</feature>
<proteinExistence type="predicted"/>
<protein>
    <submittedName>
        <fullName evidence="4">Zinc finger protein</fullName>
    </submittedName>
</protein>
<dbReference type="GO" id="GO:0003700">
    <property type="term" value="F:DNA-binding transcription factor activity"/>
    <property type="evidence" value="ECO:0007669"/>
    <property type="project" value="TreeGrafter"/>
</dbReference>
<dbReference type="Gene3D" id="3.30.160.60">
    <property type="entry name" value="Classic Zinc Finger"/>
    <property type="match status" value="1"/>
</dbReference>
<dbReference type="GO" id="GO:0010090">
    <property type="term" value="P:trichome morphogenesis"/>
    <property type="evidence" value="ECO:0007669"/>
    <property type="project" value="InterPro"/>
</dbReference>
<dbReference type="EMBL" id="JARAOO010000004">
    <property type="protein sequence ID" value="KAJ7973032.1"/>
    <property type="molecule type" value="Genomic_DNA"/>
</dbReference>
<keyword evidence="5" id="KW-1185">Reference proteome</keyword>
<accession>A0AAD7Q1C2</accession>
<organism evidence="4 5">
    <name type="scientific">Quillaja saponaria</name>
    <name type="common">Soap bark tree</name>
    <dbReference type="NCBI Taxonomy" id="32244"/>
    <lineage>
        <taxon>Eukaryota</taxon>
        <taxon>Viridiplantae</taxon>
        <taxon>Streptophyta</taxon>
        <taxon>Embryophyta</taxon>
        <taxon>Tracheophyta</taxon>
        <taxon>Spermatophyta</taxon>
        <taxon>Magnoliopsida</taxon>
        <taxon>eudicotyledons</taxon>
        <taxon>Gunneridae</taxon>
        <taxon>Pentapetalae</taxon>
        <taxon>rosids</taxon>
        <taxon>fabids</taxon>
        <taxon>Fabales</taxon>
        <taxon>Quillajaceae</taxon>
        <taxon>Quillaja</taxon>
    </lineage>
</organism>
<dbReference type="Pfam" id="PF13912">
    <property type="entry name" value="zf-C2H2_6"/>
    <property type="match status" value="1"/>
</dbReference>
<feature type="compositionally biased region" description="Low complexity" evidence="2">
    <location>
        <begin position="118"/>
        <end position="131"/>
    </location>
</feature>
<dbReference type="PANTHER" id="PTHR46353">
    <property type="entry name" value="ZINC FINGER PROTEIN 5"/>
    <property type="match status" value="1"/>
</dbReference>